<proteinExistence type="predicted"/>
<dbReference type="InterPro" id="IPR027417">
    <property type="entry name" value="P-loop_NTPase"/>
</dbReference>
<organism evidence="3 4">
    <name type="scientific">Alteromonas pelagimontana</name>
    <dbReference type="NCBI Taxonomy" id="1858656"/>
    <lineage>
        <taxon>Bacteria</taxon>
        <taxon>Pseudomonadati</taxon>
        <taxon>Pseudomonadota</taxon>
        <taxon>Gammaproteobacteria</taxon>
        <taxon>Alteromonadales</taxon>
        <taxon>Alteromonadaceae</taxon>
        <taxon>Alteromonas/Salinimonas group</taxon>
        <taxon>Alteromonas</taxon>
    </lineage>
</organism>
<feature type="domain" description="NERD" evidence="2">
    <location>
        <begin position="13"/>
        <end position="113"/>
    </location>
</feature>
<dbReference type="Pfam" id="PF08378">
    <property type="entry name" value="NERD"/>
    <property type="match status" value="1"/>
</dbReference>
<dbReference type="RefSeq" id="WP_075609099.1">
    <property type="nucleotide sequence ID" value="NZ_CP052766.1"/>
</dbReference>
<dbReference type="Proteomes" id="UP000219285">
    <property type="component" value="Chromosome"/>
</dbReference>
<evidence type="ECO:0000256" key="1">
    <source>
        <dbReference type="ARBA" id="ARBA00034923"/>
    </source>
</evidence>
<dbReference type="GO" id="GO:0043138">
    <property type="term" value="F:3'-5' DNA helicase activity"/>
    <property type="evidence" value="ECO:0007669"/>
    <property type="project" value="TreeGrafter"/>
</dbReference>
<reference evidence="4" key="1">
    <citation type="submission" date="2014-12" db="EMBL/GenBank/DDBJ databases">
        <title>Complete genome sequence of a multi-drug resistant Klebsiella pneumoniae.</title>
        <authorList>
            <person name="Hua X."/>
            <person name="Chen Q."/>
            <person name="Li X."/>
            <person name="Feng Y."/>
            <person name="Ruan Z."/>
            <person name="Yu Y."/>
        </authorList>
    </citation>
    <scope>NUCLEOTIDE SEQUENCE [LARGE SCALE GENOMIC DNA]</scope>
    <source>
        <strain evidence="4">5.12</strain>
    </source>
</reference>
<name>A0A6M4M8P6_9ALTE</name>
<protein>
    <recommendedName>
        <fullName evidence="1">DNA 3'-5' helicase II</fullName>
    </recommendedName>
</protein>
<dbReference type="KEGG" id="apel:CA267_001570"/>
<evidence type="ECO:0000313" key="3">
    <source>
        <dbReference type="EMBL" id="QJR79574.1"/>
    </source>
</evidence>
<sequence length="523" mass="58991">MKLIPGKPHNTTSKAEFKVFEKLADSEFADHHPIGFHSLILTKHDYKRVGEADFVIVSIYGLFVLEVKGGKISYVDGKWSTEGRNGKDQIQDPFHQANTAVHAIVKKIDDYLGAHKVRFPIGYGVVCPDTLWPCEGGEWDREMVCDSRDFRNFNHWLKALFDYWTLERPNNDQLLSQADVDAIAAYLRPDFETIQPLFDHVKQVEQSSVRLTEEQYKFVDIAEINKRVICHGGAGTGKTFLAAELSRRFIAKGLNTLFVCKSSWLRHYLTTRIQNDRLVIATISSVGNALRRSGLDAFDALIVDEGQDLLNFQDLQLLDSLIAGGFDNGQWYFFHDANNQANLLDKLDTEAFSWLKSRNNPTLLPLSVNCRNTSNILKSVQKELTCDVGMPTLADGPEVIEYQGNESELVGSLEKLITELANSELMPGSVTILSPISKRKSIIKKLPASTLELISELDDYVVRKLPFEGITFSKIQDFKGLENDVIILVDLVHPSKLSDDESKALHYVGMTRARAMLYCLWSE</sequence>
<dbReference type="PANTHER" id="PTHR11070">
    <property type="entry name" value="UVRD / RECB / PCRA DNA HELICASE FAMILY MEMBER"/>
    <property type="match status" value="1"/>
</dbReference>
<dbReference type="GO" id="GO:0005524">
    <property type="term" value="F:ATP binding"/>
    <property type="evidence" value="ECO:0007669"/>
    <property type="project" value="InterPro"/>
</dbReference>
<dbReference type="OrthoDB" id="7066673at2"/>
<dbReference type="SUPFAM" id="SSF52540">
    <property type="entry name" value="P-loop containing nucleoside triphosphate hydrolases"/>
    <property type="match status" value="1"/>
</dbReference>
<dbReference type="GO" id="GO:0000725">
    <property type="term" value="P:recombinational repair"/>
    <property type="evidence" value="ECO:0007669"/>
    <property type="project" value="TreeGrafter"/>
</dbReference>
<dbReference type="EMBL" id="CP052766">
    <property type="protein sequence ID" value="QJR79574.1"/>
    <property type="molecule type" value="Genomic_DNA"/>
</dbReference>
<gene>
    <name evidence="3" type="ORF">CA267_001570</name>
</gene>
<keyword evidence="4" id="KW-1185">Reference proteome</keyword>
<accession>A0A6M4M8P6</accession>
<dbReference type="InterPro" id="IPR000212">
    <property type="entry name" value="DNA_helicase_UvrD/REP"/>
</dbReference>
<dbReference type="InterPro" id="IPR011528">
    <property type="entry name" value="NERD"/>
</dbReference>
<dbReference type="GO" id="GO:0003677">
    <property type="term" value="F:DNA binding"/>
    <property type="evidence" value="ECO:0007669"/>
    <property type="project" value="InterPro"/>
</dbReference>
<dbReference type="AlphaFoldDB" id="A0A6M4M8P6"/>
<evidence type="ECO:0000313" key="4">
    <source>
        <dbReference type="Proteomes" id="UP000219285"/>
    </source>
</evidence>
<dbReference type="Gene3D" id="3.40.50.300">
    <property type="entry name" value="P-loop containing nucleotide triphosphate hydrolases"/>
    <property type="match status" value="2"/>
</dbReference>
<dbReference type="PANTHER" id="PTHR11070:SF2">
    <property type="entry name" value="ATP-DEPENDENT DNA HELICASE SRS2"/>
    <property type="match status" value="1"/>
</dbReference>
<reference evidence="3 4" key="2">
    <citation type="submission" date="2020-04" db="EMBL/GenBank/DDBJ databases">
        <title>Complete genome sequence of Alteromonas pelagimontana 5.12T.</title>
        <authorList>
            <person name="Sinha R.K."/>
            <person name="Krishnan K.P."/>
            <person name="Kurian J.P."/>
        </authorList>
    </citation>
    <scope>NUCLEOTIDE SEQUENCE [LARGE SCALE GENOMIC DNA]</scope>
    <source>
        <strain evidence="3 4">5.12</strain>
    </source>
</reference>
<evidence type="ECO:0000259" key="2">
    <source>
        <dbReference type="Pfam" id="PF08378"/>
    </source>
</evidence>